<evidence type="ECO:0000256" key="2">
    <source>
        <dbReference type="SAM" id="Phobius"/>
    </source>
</evidence>
<dbReference type="OrthoDB" id="8008976at2759"/>
<reference evidence="3 5" key="1">
    <citation type="journal article" date="2014" name="BMC Genomics">
        <title>Genome sequence of Anopheles sinensis provides insight into genetics basis of mosquito competence for malaria parasites.</title>
        <authorList>
            <person name="Zhou D."/>
            <person name="Zhang D."/>
            <person name="Ding G."/>
            <person name="Shi L."/>
            <person name="Hou Q."/>
            <person name="Ye Y."/>
            <person name="Xu Y."/>
            <person name="Zhou H."/>
            <person name="Xiong C."/>
            <person name="Li S."/>
            <person name="Yu J."/>
            <person name="Hong S."/>
            <person name="Yu X."/>
            <person name="Zou P."/>
            <person name="Chen C."/>
            <person name="Chang X."/>
            <person name="Wang W."/>
            <person name="Lv Y."/>
            <person name="Sun Y."/>
            <person name="Ma L."/>
            <person name="Shen B."/>
            <person name="Zhu C."/>
        </authorList>
    </citation>
    <scope>NUCLEOTIDE SEQUENCE [LARGE SCALE GENOMIC DNA]</scope>
</reference>
<dbReference type="VEuPathDB" id="VectorBase:ASIC006282"/>
<reference evidence="4" key="2">
    <citation type="submission" date="2020-05" db="UniProtKB">
        <authorList>
            <consortium name="EnsemblMetazoa"/>
        </authorList>
    </citation>
    <scope>IDENTIFICATION</scope>
</reference>
<evidence type="ECO:0000256" key="1">
    <source>
        <dbReference type="SAM" id="MobiDB-lite"/>
    </source>
</evidence>
<dbReference type="EMBL" id="ATLV01014485">
    <property type="status" value="NOT_ANNOTATED_CDS"/>
    <property type="molecule type" value="Genomic_DNA"/>
</dbReference>
<evidence type="ECO:0000313" key="5">
    <source>
        <dbReference type="Proteomes" id="UP000030765"/>
    </source>
</evidence>
<keyword evidence="2" id="KW-0472">Membrane</keyword>
<dbReference type="AlphaFoldDB" id="A0A084VLF6"/>
<gene>
    <name evidence="3" type="ORF">ZHAS_00006282</name>
</gene>
<feature type="compositionally biased region" description="Gly residues" evidence="1">
    <location>
        <begin position="59"/>
        <end position="72"/>
    </location>
</feature>
<keyword evidence="5" id="KW-1185">Reference proteome</keyword>
<feature type="compositionally biased region" description="Low complexity" evidence="1">
    <location>
        <begin position="1"/>
        <end position="11"/>
    </location>
</feature>
<sequence length="215" mass="21543">MAESAARAGATASGGSGGGVGGRPGRFTMVGSGDGQAQPAAGSNHPEAARLLQDKGTASEGGGGGGGGGEGAGSTTVFVGDAGNGTNGGATGGLLDDAENGNLTRNDALAVSVIDTADGAGGAGGGANGSSYKPIKNRRKNFPRGMYERLLKLFDVSKKSERPFLLLIVICLLLLLIIVVLAICWPRIPAYLRKEVCVEAECLEASKQVRTANQI</sequence>
<dbReference type="EnsemblMetazoa" id="ASIC006282-RA">
    <property type="protein sequence ID" value="ASIC006282-PA"/>
    <property type="gene ID" value="ASIC006282"/>
</dbReference>
<feature type="region of interest" description="Disordered" evidence="1">
    <location>
        <begin position="1"/>
        <end position="82"/>
    </location>
</feature>
<evidence type="ECO:0000313" key="3">
    <source>
        <dbReference type="EMBL" id="KFB38800.1"/>
    </source>
</evidence>
<dbReference type="STRING" id="74873.A0A084VLF6"/>
<accession>A0A084VLF6</accession>
<dbReference type="EMBL" id="KE524974">
    <property type="protein sequence ID" value="KFB38800.1"/>
    <property type="molecule type" value="Genomic_DNA"/>
</dbReference>
<feature type="compositionally biased region" description="Gly residues" evidence="1">
    <location>
        <begin position="12"/>
        <end position="24"/>
    </location>
</feature>
<feature type="transmembrane region" description="Helical" evidence="2">
    <location>
        <begin position="164"/>
        <end position="185"/>
    </location>
</feature>
<evidence type="ECO:0000313" key="4">
    <source>
        <dbReference type="EnsemblMetazoa" id="ASIC006282-PA"/>
    </source>
</evidence>
<name>A0A084VLF6_ANOSI</name>
<dbReference type="Proteomes" id="UP000030765">
    <property type="component" value="Unassembled WGS sequence"/>
</dbReference>
<proteinExistence type="predicted"/>
<organism evidence="3">
    <name type="scientific">Anopheles sinensis</name>
    <name type="common">Mosquito</name>
    <dbReference type="NCBI Taxonomy" id="74873"/>
    <lineage>
        <taxon>Eukaryota</taxon>
        <taxon>Metazoa</taxon>
        <taxon>Ecdysozoa</taxon>
        <taxon>Arthropoda</taxon>
        <taxon>Hexapoda</taxon>
        <taxon>Insecta</taxon>
        <taxon>Pterygota</taxon>
        <taxon>Neoptera</taxon>
        <taxon>Endopterygota</taxon>
        <taxon>Diptera</taxon>
        <taxon>Nematocera</taxon>
        <taxon>Culicoidea</taxon>
        <taxon>Culicidae</taxon>
        <taxon>Anophelinae</taxon>
        <taxon>Anopheles</taxon>
    </lineage>
</organism>
<keyword evidence="2" id="KW-0812">Transmembrane</keyword>
<keyword evidence="2" id="KW-1133">Transmembrane helix</keyword>
<protein>
    <submittedName>
        <fullName evidence="3 4">Uncharacterized protein</fullName>
    </submittedName>
</protein>